<evidence type="ECO:0000256" key="1">
    <source>
        <dbReference type="ARBA" id="ARBA00022857"/>
    </source>
</evidence>
<dbReference type="PANTHER" id="PTHR48106">
    <property type="entry name" value="QUINONE OXIDOREDUCTASE PIG3-RELATED"/>
    <property type="match status" value="1"/>
</dbReference>
<evidence type="ECO:0000313" key="4">
    <source>
        <dbReference type="EMBL" id="KIL98652.1"/>
    </source>
</evidence>
<keyword evidence="5" id="KW-1185">Reference proteome</keyword>
<dbReference type="PANTHER" id="PTHR48106:SF8">
    <property type="entry name" value="OS02G0805600 PROTEIN"/>
    <property type="match status" value="1"/>
</dbReference>
<dbReference type="InterPro" id="IPR020843">
    <property type="entry name" value="ER"/>
</dbReference>
<sequence>MLPETMTCVEISTPGGPEVLVPITRPLPQPKPGEVLIKVAAAGINRPDVLQRAGAYPAPPGASDLPGLEVAGTIVALGEGVTSPALGAEVCALAPGGGYAQYCTVDARHCLPIPKGYDMIRAAALPETFFTVWHNVVERGQLKSGDRFLVHGGAGGIGTTAIQLAKALGATVFATANGEAKCTACRELGADMAIDYSTADFVEVIRAETKGKGIDVILDMVGGDYMARNIKSLAADGRLVSIAFLRGSSAELNMMPVMLKRLTLTGSTLRPQSNDAKARMARGLAETIWPLLDKGAIAPLIHAVFPLAEAAKAHALMESNAHMGKIVLQV</sequence>
<dbReference type="InterPro" id="IPR014189">
    <property type="entry name" value="Quinone_OxRdtase_PIG3"/>
</dbReference>
<dbReference type="SUPFAM" id="SSF51735">
    <property type="entry name" value="NAD(P)-binding Rossmann-fold domains"/>
    <property type="match status" value="1"/>
</dbReference>
<dbReference type="Pfam" id="PF00107">
    <property type="entry name" value="ADH_zinc_N"/>
    <property type="match status" value="1"/>
</dbReference>
<dbReference type="PROSITE" id="PS01162">
    <property type="entry name" value="QOR_ZETA_CRYSTAL"/>
    <property type="match status" value="1"/>
</dbReference>
<dbReference type="GO" id="GO:0070402">
    <property type="term" value="F:NADPH binding"/>
    <property type="evidence" value="ECO:0007669"/>
    <property type="project" value="TreeGrafter"/>
</dbReference>
<name>A0A0C2UB00_PARME</name>
<dbReference type="Pfam" id="PF08240">
    <property type="entry name" value="ADH_N"/>
    <property type="match status" value="1"/>
</dbReference>
<comment type="caution">
    <text evidence="4">The sequence shown here is derived from an EMBL/GenBank/DDBJ whole genome shotgun (WGS) entry which is preliminary data.</text>
</comment>
<dbReference type="InterPro" id="IPR011032">
    <property type="entry name" value="GroES-like_sf"/>
</dbReference>
<dbReference type="EMBL" id="JXSL01000027">
    <property type="protein sequence ID" value="KIL98652.1"/>
    <property type="molecule type" value="Genomic_DNA"/>
</dbReference>
<dbReference type="RefSeq" id="WP_009868757.1">
    <property type="nucleotide sequence ID" value="NZ_JXSL01000027.1"/>
</dbReference>
<dbReference type="InterPro" id="IPR013149">
    <property type="entry name" value="ADH-like_C"/>
</dbReference>
<dbReference type="GO" id="GO:0016651">
    <property type="term" value="F:oxidoreductase activity, acting on NAD(P)H"/>
    <property type="evidence" value="ECO:0007669"/>
    <property type="project" value="TreeGrafter"/>
</dbReference>
<dbReference type="GO" id="GO:0008270">
    <property type="term" value="F:zinc ion binding"/>
    <property type="evidence" value="ECO:0007669"/>
    <property type="project" value="InterPro"/>
</dbReference>
<feature type="domain" description="Enoyl reductase (ER)" evidence="3">
    <location>
        <begin position="15"/>
        <end position="328"/>
    </location>
</feature>
<dbReference type="Proteomes" id="UP000031971">
    <property type="component" value="Unassembled WGS sequence"/>
</dbReference>
<organism evidence="4 5">
    <name type="scientific">Paramagnetospirillum magnetotacticum MS-1</name>
    <dbReference type="NCBI Taxonomy" id="272627"/>
    <lineage>
        <taxon>Bacteria</taxon>
        <taxon>Pseudomonadati</taxon>
        <taxon>Pseudomonadota</taxon>
        <taxon>Alphaproteobacteria</taxon>
        <taxon>Rhodospirillales</taxon>
        <taxon>Magnetospirillaceae</taxon>
        <taxon>Paramagnetospirillum</taxon>
    </lineage>
</organism>
<dbReference type="InterPro" id="IPR002364">
    <property type="entry name" value="Quin_OxRdtase/zeta-crystal_CS"/>
</dbReference>
<dbReference type="InterPro" id="IPR013154">
    <property type="entry name" value="ADH-like_N"/>
</dbReference>
<dbReference type="NCBIfam" id="TIGR02824">
    <property type="entry name" value="quinone_pig3"/>
    <property type="match status" value="1"/>
</dbReference>
<keyword evidence="2" id="KW-0560">Oxidoreductase</keyword>
<accession>A0A0C2UB00</accession>
<keyword evidence="1" id="KW-0521">NADP</keyword>
<evidence type="ECO:0000256" key="2">
    <source>
        <dbReference type="ARBA" id="ARBA00023002"/>
    </source>
</evidence>
<evidence type="ECO:0000259" key="3">
    <source>
        <dbReference type="SMART" id="SM00829"/>
    </source>
</evidence>
<dbReference type="OrthoDB" id="9780520at2"/>
<gene>
    <name evidence="4" type="ORF">CCC_02102</name>
</gene>
<dbReference type="SMART" id="SM00829">
    <property type="entry name" value="PKS_ER"/>
    <property type="match status" value="1"/>
</dbReference>
<dbReference type="InterPro" id="IPR036291">
    <property type="entry name" value="NAD(P)-bd_dom_sf"/>
</dbReference>
<dbReference type="SUPFAM" id="SSF50129">
    <property type="entry name" value="GroES-like"/>
    <property type="match status" value="1"/>
</dbReference>
<dbReference type="AlphaFoldDB" id="A0A0C2UB00"/>
<dbReference type="STRING" id="272627.CCC_02102"/>
<evidence type="ECO:0000313" key="5">
    <source>
        <dbReference type="Proteomes" id="UP000031971"/>
    </source>
</evidence>
<dbReference type="Gene3D" id="3.40.50.720">
    <property type="entry name" value="NAD(P)-binding Rossmann-like Domain"/>
    <property type="match status" value="1"/>
</dbReference>
<dbReference type="CDD" id="cd05276">
    <property type="entry name" value="p53_inducible_oxidoreductase"/>
    <property type="match status" value="1"/>
</dbReference>
<protein>
    <submittedName>
        <fullName evidence="4">Quinone oxidoreductase</fullName>
    </submittedName>
</protein>
<proteinExistence type="predicted"/>
<dbReference type="Gene3D" id="3.90.180.10">
    <property type="entry name" value="Medium-chain alcohol dehydrogenases, catalytic domain"/>
    <property type="match status" value="1"/>
</dbReference>
<reference evidence="4 5" key="1">
    <citation type="submission" date="2015-01" db="EMBL/GenBank/DDBJ databases">
        <title>Genome Sequence of Magnetospirillum magnetotacticum Strain MS-1.</title>
        <authorList>
            <person name="Marinov G.K."/>
            <person name="Smalley M.D."/>
            <person name="DeSalvo G."/>
        </authorList>
    </citation>
    <scope>NUCLEOTIDE SEQUENCE [LARGE SCALE GENOMIC DNA]</scope>
    <source>
        <strain evidence="4 5">MS-1</strain>
    </source>
</reference>